<dbReference type="Proteomes" id="UP000016491">
    <property type="component" value="Unassembled WGS sequence"/>
</dbReference>
<dbReference type="EMBL" id="AWSU01000224">
    <property type="protein sequence ID" value="ERI76018.1"/>
    <property type="molecule type" value="Genomic_DNA"/>
</dbReference>
<organism evidence="1 2">
    <name type="scientific">[Clostridium] symbiosum ATCC 14940</name>
    <dbReference type="NCBI Taxonomy" id="411472"/>
    <lineage>
        <taxon>Bacteria</taxon>
        <taxon>Bacillati</taxon>
        <taxon>Bacillota</taxon>
        <taxon>Clostridia</taxon>
        <taxon>Lachnospirales</taxon>
        <taxon>Lachnospiraceae</taxon>
        <taxon>Otoolea</taxon>
    </lineage>
</organism>
<evidence type="ECO:0000313" key="1">
    <source>
        <dbReference type="EMBL" id="ERI76018.1"/>
    </source>
</evidence>
<accession>A0ABC9TW96</accession>
<name>A0ABC9TW96_CLOSY</name>
<comment type="caution">
    <text evidence="1">The sequence shown here is derived from an EMBL/GenBank/DDBJ whole genome shotgun (WGS) entry which is preliminary data.</text>
</comment>
<reference evidence="1 2" key="1">
    <citation type="submission" date="2013-07" db="EMBL/GenBank/DDBJ databases">
        <authorList>
            <person name="Weinstock G."/>
            <person name="Sodergren E."/>
            <person name="Wylie T."/>
            <person name="Fulton L."/>
            <person name="Fulton R."/>
            <person name="Fronick C."/>
            <person name="O'Laughlin M."/>
            <person name="Godfrey J."/>
            <person name="Miner T."/>
            <person name="Herter B."/>
            <person name="Appelbaum E."/>
            <person name="Cordes M."/>
            <person name="Lek S."/>
            <person name="Wollam A."/>
            <person name="Pepin K.H."/>
            <person name="Palsikar V.B."/>
            <person name="Mitreva M."/>
            <person name="Wilson R.K."/>
        </authorList>
    </citation>
    <scope>NUCLEOTIDE SEQUENCE [LARGE SCALE GENOMIC DNA]</scope>
    <source>
        <strain evidence="1 2">ATCC 14940</strain>
    </source>
</reference>
<proteinExistence type="predicted"/>
<evidence type="ECO:0000313" key="2">
    <source>
        <dbReference type="Proteomes" id="UP000016491"/>
    </source>
</evidence>
<sequence length="39" mass="4259">MRPDRISCNIMVHDNTAGILAAVEKECNTGWTTAPPTLM</sequence>
<protein>
    <submittedName>
        <fullName evidence="1">Uncharacterized protein</fullName>
    </submittedName>
</protein>
<dbReference type="AlphaFoldDB" id="A0ABC9TW96"/>
<gene>
    <name evidence="1" type="ORF">CLOSYM_02877</name>
</gene>